<dbReference type="PRINTS" id="PR00753">
    <property type="entry name" value="ACCSYNTHASE"/>
</dbReference>
<dbReference type="InterPro" id="IPR050478">
    <property type="entry name" value="Ethylene_sulfur-biosynth"/>
</dbReference>
<dbReference type="Gene3D" id="3.90.1150.10">
    <property type="entry name" value="Aspartate Aminotransferase, domain 1"/>
    <property type="match status" value="1"/>
</dbReference>
<evidence type="ECO:0000313" key="4">
    <source>
        <dbReference type="Proteomes" id="UP000554235"/>
    </source>
</evidence>
<dbReference type="GO" id="GO:0006520">
    <property type="term" value="P:amino acid metabolic process"/>
    <property type="evidence" value="ECO:0007669"/>
    <property type="project" value="TreeGrafter"/>
</dbReference>
<keyword evidence="1" id="KW-0663">Pyridoxal phosphate</keyword>
<dbReference type="InterPro" id="IPR015422">
    <property type="entry name" value="PyrdxlP-dep_Trfase_small"/>
</dbReference>
<organism evidence="3 4">
    <name type="scientific">Fusarium albosuccineum</name>
    <dbReference type="NCBI Taxonomy" id="1237068"/>
    <lineage>
        <taxon>Eukaryota</taxon>
        <taxon>Fungi</taxon>
        <taxon>Dikarya</taxon>
        <taxon>Ascomycota</taxon>
        <taxon>Pezizomycotina</taxon>
        <taxon>Sordariomycetes</taxon>
        <taxon>Hypocreomycetidae</taxon>
        <taxon>Hypocreales</taxon>
        <taxon>Nectriaceae</taxon>
        <taxon>Fusarium</taxon>
        <taxon>Fusarium decemcellulare species complex</taxon>
    </lineage>
</organism>
<reference evidence="3 4" key="1">
    <citation type="submission" date="2020-01" db="EMBL/GenBank/DDBJ databases">
        <title>Identification and distribution of gene clusters putatively required for synthesis of sphingolipid metabolism inhibitors in phylogenetically diverse species of the filamentous fungus Fusarium.</title>
        <authorList>
            <person name="Kim H.-S."/>
            <person name="Busman M."/>
            <person name="Brown D.W."/>
            <person name="Divon H."/>
            <person name="Uhlig S."/>
            <person name="Proctor R.H."/>
        </authorList>
    </citation>
    <scope>NUCLEOTIDE SEQUENCE [LARGE SCALE GENOMIC DNA]</scope>
    <source>
        <strain evidence="3 4">NRRL 20459</strain>
    </source>
</reference>
<keyword evidence="3" id="KW-0032">Aminotransferase</keyword>
<feature type="domain" description="Aminotransferase class I/classII large" evidence="2">
    <location>
        <begin position="96"/>
        <end position="396"/>
    </location>
</feature>
<dbReference type="AlphaFoldDB" id="A0A8H4PBW8"/>
<evidence type="ECO:0000313" key="3">
    <source>
        <dbReference type="EMBL" id="KAF4463666.1"/>
    </source>
</evidence>
<dbReference type="EMBL" id="JAADYS010001326">
    <property type="protein sequence ID" value="KAF4463666.1"/>
    <property type="molecule type" value="Genomic_DNA"/>
</dbReference>
<dbReference type="GO" id="GO:0030170">
    <property type="term" value="F:pyridoxal phosphate binding"/>
    <property type="evidence" value="ECO:0007669"/>
    <property type="project" value="InterPro"/>
</dbReference>
<keyword evidence="4" id="KW-1185">Reference proteome</keyword>
<dbReference type="OrthoDB" id="7042322at2759"/>
<dbReference type="InterPro" id="IPR015421">
    <property type="entry name" value="PyrdxlP-dep_Trfase_major"/>
</dbReference>
<dbReference type="GO" id="GO:0008483">
    <property type="term" value="F:transaminase activity"/>
    <property type="evidence" value="ECO:0007669"/>
    <property type="project" value="UniProtKB-KW"/>
</dbReference>
<accession>A0A8H4PBW8</accession>
<proteinExistence type="predicted"/>
<dbReference type="CDD" id="cd00609">
    <property type="entry name" value="AAT_like"/>
    <property type="match status" value="1"/>
</dbReference>
<sequence length="430" mass="48386">MAMTELPASERSRRNLQPDLMIDLSRRMASDSYDAQKNPTGIVDLGSALNDLMLDEMESWAKRRAPLRSIRRRKRPKVPWEMASRPCWTHSHLNLADAGDIILLPTPTYGMFQHDTTARNGVRLVHVPCDDIPDARFGDVTTNLGPGSPTSELARRVSRTIEKEVVNGHTVSALILSNPENPMGRSYSKNVLREVAEVCSRAGVHVVVDEIYALTGGPSFSSALSLDLGHNIANNAHVLWGMSKDFGLVGSGIGFLFTDNSELYQAMRTCSMFTWVSSFSASFSAQLLSDQSFISDSFIPKLLKRLSWERQRMGEMLKRHGVQFHVPNAGFFIFINLSERASHFNDREKSCELALLEFLIDRRVFLEPGKAFFSQVPGWFRLNYGSEATQVGLNRLFSALQELDGDVKLENKRISDMEPSEKWEKFLCFS</sequence>
<dbReference type="PANTHER" id="PTHR43795:SF39">
    <property type="entry name" value="AMINOTRANSFERASE CLASS I_CLASSII DOMAIN-CONTAINING PROTEIN"/>
    <property type="match status" value="1"/>
</dbReference>
<dbReference type="PANTHER" id="PTHR43795">
    <property type="entry name" value="BIFUNCTIONAL ASPARTATE AMINOTRANSFERASE AND GLUTAMATE/ASPARTATE-PREPHENATE AMINOTRANSFERASE-RELATED"/>
    <property type="match status" value="1"/>
</dbReference>
<dbReference type="SUPFAM" id="SSF53383">
    <property type="entry name" value="PLP-dependent transferases"/>
    <property type="match status" value="1"/>
</dbReference>
<dbReference type="Proteomes" id="UP000554235">
    <property type="component" value="Unassembled WGS sequence"/>
</dbReference>
<comment type="caution">
    <text evidence="3">The sequence shown here is derived from an EMBL/GenBank/DDBJ whole genome shotgun (WGS) entry which is preliminary data.</text>
</comment>
<dbReference type="InterPro" id="IPR015424">
    <property type="entry name" value="PyrdxlP-dep_Trfase"/>
</dbReference>
<evidence type="ECO:0000256" key="1">
    <source>
        <dbReference type="ARBA" id="ARBA00022898"/>
    </source>
</evidence>
<evidence type="ECO:0000259" key="2">
    <source>
        <dbReference type="Pfam" id="PF00155"/>
    </source>
</evidence>
<name>A0A8H4PBW8_9HYPO</name>
<dbReference type="InterPro" id="IPR004839">
    <property type="entry name" value="Aminotransferase_I/II_large"/>
</dbReference>
<protein>
    <submittedName>
        <fullName evidence="3">Aminotransferase class I and II</fullName>
    </submittedName>
</protein>
<keyword evidence="3" id="KW-0808">Transferase</keyword>
<dbReference type="Gene3D" id="3.40.640.10">
    <property type="entry name" value="Type I PLP-dependent aspartate aminotransferase-like (Major domain)"/>
    <property type="match status" value="1"/>
</dbReference>
<gene>
    <name evidence="3" type="ORF">FALBO_9508</name>
</gene>
<dbReference type="Pfam" id="PF00155">
    <property type="entry name" value="Aminotran_1_2"/>
    <property type="match status" value="1"/>
</dbReference>